<protein>
    <recommendedName>
        <fullName evidence="2">Putative regulatory protein FmdB zinc ribbon domain-containing protein</fullName>
    </recommendedName>
</protein>
<sequence length="106" mass="11393">MPTYEYLCQTCSHRFETWQKMTDEPLTVCPECGNHIRRVLFPAGVVFKGSGFYKTDYSQTKTLASSNGDAKKADSNSEGKSSSTESGSSSEKSSSTSASSTPAASK</sequence>
<dbReference type="Proteomes" id="UP000287224">
    <property type="component" value="Unassembled WGS sequence"/>
</dbReference>
<evidence type="ECO:0000313" key="3">
    <source>
        <dbReference type="EMBL" id="GCE04380.1"/>
    </source>
</evidence>
<evidence type="ECO:0000259" key="2">
    <source>
        <dbReference type="SMART" id="SM00834"/>
    </source>
</evidence>
<evidence type="ECO:0000256" key="1">
    <source>
        <dbReference type="SAM" id="MobiDB-lite"/>
    </source>
</evidence>
<name>A0A401ZBW6_9CHLR</name>
<dbReference type="AlphaFoldDB" id="A0A401ZBW6"/>
<keyword evidence="4" id="KW-1185">Reference proteome</keyword>
<dbReference type="OrthoDB" id="9813321at2"/>
<dbReference type="EMBL" id="BIFQ01000001">
    <property type="protein sequence ID" value="GCE04380.1"/>
    <property type="molecule type" value="Genomic_DNA"/>
</dbReference>
<reference evidence="4" key="1">
    <citation type="submission" date="2018-12" db="EMBL/GenBank/DDBJ databases">
        <title>Tengunoibacter tsumagoiensis gen. nov., sp. nov., Dictyobacter kobayashii sp. nov., D. alpinus sp. nov., and D. joshuensis sp. nov. and description of Dictyobacteraceae fam. nov. within the order Ktedonobacterales isolated from Tengu-no-mugimeshi.</title>
        <authorList>
            <person name="Wang C.M."/>
            <person name="Zheng Y."/>
            <person name="Sakai Y."/>
            <person name="Toyoda A."/>
            <person name="Minakuchi Y."/>
            <person name="Abe K."/>
            <person name="Yokota A."/>
            <person name="Yabe S."/>
        </authorList>
    </citation>
    <scope>NUCLEOTIDE SEQUENCE [LARGE SCALE GENOMIC DNA]</scope>
    <source>
        <strain evidence="4">S-27</strain>
    </source>
</reference>
<dbReference type="RefSeq" id="WP_126595539.1">
    <property type="nucleotide sequence ID" value="NZ_BIFQ01000001.1"/>
</dbReference>
<dbReference type="NCBIfam" id="TIGR02605">
    <property type="entry name" value="CxxC_CxxC_SSSS"/>
    <property type="match status" value="1"/>
</dbReference>
<accession>A0A401ZBW6</accession>
<feature type="region of interest" description="Disordered" evidence="1">
    <location>
        <begin position="62"/>
        <end position="106"/>
    </location>
</feature>
<feature type="domain" description="Putative regulatory protein FmdB zinc ribbon" evidence="2">
    <location>
        <begin position="1"/>
        <end position="41"/>
    </location>
</feature>
<dbReference type="PANTHER" id="PTHR34404">
    <property type="entry name" value="REGULATORY PROTEIN, FMDB FAMILY"/>
    <property type="match status" value="1"/>
</dbReference>
<feature type="compositionally biased region" description="Low complexity" evidence="1">
    <location>
        <begin position="78"/>
        <end position="106"/>
    </location>
</feature>
<organism evidence="3 4">
    <name type="scientific">Dictyobacter aurantiacus</name>
    <dbReference type="NCBI Taxonomy" id="1936993"/>
    <lineage>
        <taxon>Bacteria</taxon>
        <taxon>Bacillati</taxon>
        <taxon>Chloroflexota</taxon>
        <taxon>Ktedonobacteria</taxon>
        <taxon>Ktedonobacterales</taxon>
        <taxon>Dictyobacteraceae</taxon>
        <taxon>Dictyobacter</taxon>
    </lineage>
</organism>
<proteinExistence type="predicted"/>
<comment type="caution">
    <text evidence="3">The sequence shown here is derived from an EMBL/GenBank/DDBJ whole genome shotgun (WGS) entry which is preliminary data.</text>
</comment>
<dbReference type="InterPro" id="IPR013429">
    <property type="entry name" value="Regulatory_FmdB_Zinc_ribbon"/>
</dbReference>
<gene>
    <name evidence="3" type="ORF">KDAU_17090</name>
</gene>
<evidence type="ECO:0000313" key="4">
    <source>
        <dbReference type="Proteomes" id="UP000287224"/>
    </source>
</evidence>
<dbReference type="Pfam" id="PF09723">
    <property type="entry name" value="Zn_ribbon_8"/>
    <property type="match status" value="1"/>
</dbReference>
<dbReference type="PANTHER" id="PTHR34404:SF2">
    <property type="entry name" value="CONSERVED SERINE RICH PROTEIN"/>
    <property type="match status" value="1"/>
</dbReference>
<dbReference type="SMART" id="SM00834">
    <property type="entry name" value="CxxC_CXXC_SSSS"/>
    <property type="match status" value="1"/>
</dbReference>